<dbReference type="GO" id="GO:0005524">
    <property type="term" value="F:ATP binding"/>
    <property type="evidence" value="ECO:0007669"/>
    <property type="project" value="InterPro"/>
</dbReference>
<dbReference type="Pfam" id="PF00270">
    <property type="entry name" value="DEAD"/>
    <property type="match status" value="1"/>
</dbReference>
<evidence type="ECO:0000313" key="2">
    <source>
        <dbReference type="Proteomes" id="UP000035680"/>
    </source>
</evidence>
<reference evidence="3" key="2">
    <citation type="submission" date="2015-08" db="UniProtKB">
        <authorList>
            <consortium name="WormBaseParasite"/>
        </authorList>
    </citation>
    <scope>IDENTIFICATION</scope>
</reference>
<sequence>MLRTNWKSRGKVPFPLIIAPTCQPVLQIHEQVRKFCDRSQYECVKLYERISDRYLQRELESRCDILVTTSGRFNEFLSK</sequence>
<keyword evidence="2" id="KW-1185">Reference proteome</keyword>
<evidence type="ECO:0000313" key="3">
    <source>
        <dbReference type="WBParaSite" id="SVE_0654800.1"/>
    </source>
</evidence>
<feature type="domain" description="DEAD/DEAH-box helicase" evidence="1">
    <location>
        <begin position="11"/>
        <end position="77"/>
    </location>
</feature>
<dbReference type="GO" id="GO:0003676">
    <property type="term" value="F:nucleic acid binding"/>
    <property type="evidence" value="ECO:0007669"/>
    <property type="project" value="InterPro"/>
</dbReference>
<protein>
    <submittedName>
        <fullName evidence="3">DEAD domain-containing protein</fullName>
    </submittedName>
</protein>
<organism evidence="2 3">
    <name type="scientific">Strongyloides venezuelensis</name>
    <name type="common">Threadworm</name>
    <dbReference type="NCBI Taxonomy" id="75913"/>
    <lineage>
        <taxon>Eukaryota</taxon>
        <taxon>Metazoa</taxon>
        <taxon>Ecdysozoa</taxon>
        <taxon>Nematoda</taxon>
        <taxon>Chromadorea</taxon>
        <taxon>Rhabditida</taxon>
        <taxon>Tylenchina</taxon>
        <taxon>Panagrolaimomorpha</taxon>
        <taxon>Strongyloidoidea</taxon>
        <taxon>Strongyloididae</taxon>
        <taxon>Strongyloides</taxon>
    </lineage>
</organism>
<reference evidence="2" key="1">
    <citation type="submission" date="2014-07" db="EMBL/GenBank/DDBJ databases">
        <authorList>
            <person name="Martin A.A"/>
            <person name="De Silva N."/>
        </authorList>
    </citation>
    <scope>NUCLEOTIDE SEQUENCE</scope>
</reference>
<dbReference type="Proteomes" id="UP000035680">
    <property type="component" value="Unassembled WGS sequence"/>
</dbReference>
<dbReference type="Gene3D" id="3.40.50.300">
    <property type="entry name" value="P-loop containing nucleotide triphosphate hydrolases"/>
    <property type="match status" value="1"/>
</dbReference>
<name>A0A0K0FCI3_STRVS</name>
<evidence type="ECO:0000259" key="1">
    <source>
        <dbReference type="Pfam" id="PF00270"/>
    </source>
</evidence>
<dbReference type="AlphaFoldDB" id="A0A0K0FCI3"/>
<proteinExistence type="predicted"/>
<dbReference type="InterPro" id="IPR027417">
    <property type="entry name" value="P-loop_NTPase"/>
</dbReference>
<dbReference type="WBParaSite" id="SVE_0654800.1">
    <property type="protein sequence ID" value="SVE_0654800.1"/>
    <property type="gene ID" value="SVE_0654800"/>
</dbReference>
<dbReference type="SUPFAM" id="SSF52540">
    <property type="entry name" value="P-loop containing nucleoside triphosphate hydrolases"/>
    <property type="match status" value="1"/>
</dbReference>
<dbReference type="InterPro" id="IPR011545">
    <property type="entry name" value="DEAD/DEAH_box_helicase_dom"/>
</dbReference>
<accession>A0A0K0FCI3</accession>
<dbReference type="STRING" id="75913.A0A0K0FCI3"/>